<accession>A0ABV1XX94</accession>
<keyword evidence="2" id="KW-0408">Iron</keyword>
<organism evidence="3 4">
    <name type="scientific">Streptomyces lanatus</name>
    <dbReference type="NCBI Taxonomy" id="66900"/>
    <lineage>
        <taxon>Bacteria</taxon>
        <taxon>Bacillati</taxon>
        <taxon>Actinomycetota</taxon>
        <taxon>Actinomycetes</taxon>
        <taxon>Kitasatosporales</taxon>
        <taxon>Streptomycetaceae</taxon>
        <taxon>Streptomyces</taxon>
    </lineage>
</organism>
<evidence type="ECO:0000256" key="1">
    <source>
        <dbReference type="ARBA" id="ARBA00010617"/>
    </source>
</evidence>
<dbReference type="PANTHER" id="PTHR46696:SF1">
    <property type="entry name" value="CYTOCHROME P450 YJIB-RELATED"/>
    <property type="match status" value="1"/>
</dbReference>
<keyword evidence="2" id="KW-0479">Metal-binding</keyword>
<comment type="caution">
    <text evidence="3">The sequence shown here is derived from an EMBL/GenBank/DDBJ whole genome shotgun (WGS) entry which is preliminary data.</text>
</comment>
<dbReference type="Gene3D" id="1.10.630.10">
    <property type="entry name" value="Cytochrome P450"/>
    <property type="match status" value="1"/>
</dbReference>
<protein>
    <submittedName>
        <fullName evidence="3">Cytochrome P450</fullName>
    </submittedName>
</protein>
<dbReference type="InterPro" id="IPR002397">
    <property type="entry name" value="Cyt_P450_B"/>
</dbReference>
<keyword evidence="2" id="KW-0349">Heme</keyword>
<dbReference type="Pfam" id="PF00067">
    <property type="entry name" value="p450"/>
    <property type="match status" value="1"/>
</dbReference>
<comment type="similarity">
    <text evidence="1 2">Belongs to the cytochrome P450 family.</text>
</comment>
<keyword evidence="4" id="KW-1185">Reference proteome</keyword>
<reference evidence="3 4" key="1">
    <citation type="submission" date="2024-06" db="EMBL/GenBank/DDBJ databases">
        <title>The Natural Products Discovery Center: Release of the First 8490 Sequenced Strains for Exploring Actinobacteria Biosynthetic Diversity.</title>
        <authorList>
            <person name="Kalkreuter E."/>
            <person name="Kautsar S.A."/>
            <person name="Yang D."/>
            <person name="Bader C.D."/>
            <person name="Teijaro C.N."/>
            <person name="Fluegel L."/>
            <person name="Davis C.M."/>
            <person name="Simpson J.R."/>
            <person name="Lauterbach L."/>
            <person name="Steele A.D."/>
            <person name="Gui C."/>
            <person name="Meng S."/>
            <person name="Li G."/>
            <person name="Viehrig K."/>
            <person name="Ye F."/>
            <person name="Su P."/>
            <person name="Kiefer A.F."/>
            <person name="Nichols A."/>
            <person name="Cepeda A.J."/>
            <person name="Yan W."/>
            <person name="Fan B."/>
            <person name="Jiang Y."/>
            <person name="Adhikari A."/>
            <person name="Zheng C.-J."/>
            <person name="Schuster L."/>
            <person name="Cowan T.M."/>
            <person name="Smanski M.J."/>
            <person name="Chevrette M.G."/>
            <person name="De Carvalho L.P.S."/>
            <person name="Shen B."/>
        </authorList>
    </citation>
    <scope>NUCLEOTIDE SEQUENCE [LARGE SCALE GENOMIC DNA]</scope>
    <source>
        <strain evidence="3 4">NPDC000155</strain>
    </source>
</reference>
<proteinExistence type="inferred from homology"/>
<dbReference type="CDD" id="cd11032">
    <property type="entry name" value="P450_EryK-like"/>
    <property type="match status" value="1"/>
</dbReference>
<dbReference type="InterPro" id="IPR017972">
    <property type="entry name" value="Cyt_P450_CS"/>
</dbReference>
<dbReference type="SUPFAM" id="SSF48264">
    <property type="entry name" value="Cytochrome P450"/>
    <property type="match status" value="1"/>
</dbReference>
<dbReference type="PROSITE" id="PS00086">
    <property type="entry name" value="CYTOCHROME_P450"/>
    <property type="match status" value="1"/>
</dbReference>
<keyword evidence="2" id="KW-0503">Monooxygenase</keyword>
<dbReference type="RefSeq" id="WP_190073210.1">
    <property type="nucleotide sequence ID" value="NZ_BNBM01000013.1"/>
</dbReference>
<gene>
    <name evidence="3" type="ORF">ABT384_26630</name>
</gene>
<dbReference type="InterPro" id="IPR036396">
    <property type="entry name" value="Cyt_P450_sf"/>
</dbReference>
<dbReference type="PRINTS" id="PR00359">
    <property type="entry name" value="BP450"/>
</dbReference>
<dbReference type="EMBL" id="JBEPFB010000013">
    <property type="protein sequence ID" value="MER7376211.1"/>
    <property type="molecule type" value="Genomic_DNA"/>
</dbReference>
<evidence type="ECO:0000256" key="2">
    <source>
        <dbReference type="RuleBase" id="RU000461"/>
    </source>
</evidence>
<name>A0ABV1XX94_9ACTN</name>
<evidence type="ECO:0000313" key="4">
    <source>
        <dbReference type="Proteomes" id="UP001486207"/>
    </source>
</evidence>
<dbReference type="PANTHER" id="PTHR46696">
    <property type="entry name" value="P450, PUTATIVE (EUROFUNG)-RELATED"/>
    <property type="match status" value="1"/>
</dbReference>
<sequence>MTSLADRWGIHPEHFWLYGRRPEQQVTYDEQMDAYIVYGYPEAVEILSDPGTFSSETSSLVPMGVDESFTEGDLLQTDPPDHRELRKLVSHAFTPKVVADLEPRITALTHELLDAIEGEERFDLMASLAYPLPVTVVAELLSIPRADQHLVEKWMRGMTESLGDLSMSDDVEEQERVFAESMGPMREMLEYLREHTAQSRLRTRQDDLMGRLIEAEVGGQRLTDNHIVNFGKMLLIAGYLTTTMLIGNTVMCLDHYADQAVRVRGDRTLVPSLLEESMRYLSPVAATYRATTREVEVAGQRMEKGKMVLVWYGSANRDPRQFTDPHSFDAGRTPNKHLGFGRGIHFCLGAPLARMEGRVAMNLLFDRYAELRTDPDAAPKFSLGFDTTGVNSLPVRVVPA</sequence>
<keyword evidence="2" id="KW-0560">Oxidoreductase</keyword>
<dbReference type="InterPro" id="IPR001128">
    <property type="entry name" value="Cyt_P450"/>
</dbReference>
<evidence type="ECO:0000313" key="3">
    <source>
        <dbReference type="EMBL" id="MER7376211.1"/>
    </source>
</evidence>
<dbReference type="Proteomes" id="UP001486207">
    <property type="component" value="Unassembled WGS sequence"/>
</dbReference>